<comment type="caution">
    <text evidence="2">The sequence shown here is derived from an EMBL/GenBank/DDBJ whole genome shotgun (WGS) entry which is preliminary data.</text>
</comment>
<evidence type="ECO:0000313" key="3">
    <source>
        <dbReference type="Proteomes" id="UP001054945"/>
    </source>
</evidence>
<protein>
    <submittedName>
        <fullName evidence="2">Uncharacterized protein</fullName>
    </submittedName>
</protein>
<sequence length="91" mass="9772">MKSSAAPPNEAGGSKSSITPPASPESYYCSDRLKSSTRSLDVKGAVARYLRRTFPAASNEIVCGPPNEAGEGGTLLNHPHRYLRRVTRVIN</sequence>
<accession>A0AAV4SVR7</accession>
<evidence type="ECO:0000313" key="2">
    <source>
        <dbReference type="EMBL" id="GIY37870.1"/>
    </source>
</evidence>
<dbReference type="Proteomes" id="UP001054945">
    <property type="component" value="Unassembled WGS sequence"/>
</dbReference>
<proteinExistence type="predicted"/>
<dbReference type="EMBL" id="BPLR01010232">
    <property type="protein sequence ID" value="GIY37870.1"/>
    <property type="molecule type" value="Genomic_DNA"/>
</dbReference>
<reference evidence="2 3" key="1">
    <citation type="submission" date="2021-06" db="EMBL/GenBank/DDBJ databases">
        <title>Caerostris extrusa draft genome.</title>
        <authorList>
            <person name="Kono N."/>
            <person name="Arakawa K."/>
        </authorList>
    </citation>
    <scope>NUCLEOTIDE SEQUENCE [LARGE SCALE GENOMIC DNA]</scope>
</reference>
<keyword evidence="3" id="KW-1185">Reference proteome</keyword>
<evidence type="ECO:0000256" key="1">
    <source>
        <dbReference type="SAM" id="MobiDB-lite"/>
    </source>
</evidence>
<feature type="region of interest" description="Disordered" evidence="1">
    <location>
        <begin position="1"/>
        <end position="30"/>
    </location>
</feature>
<name>A0AAV4SVR7_CAEEX</name>
<organism evidence="2 3">
    <name type="scientific">Caerostris extrusa</name>
    <name type="common">Bark spider</name>
    <name type="synonym">Caerostris bankana</name>
    <dbReference type="NCBI Taxonomy" id="172846"/>
    <lineage>
        <taxon>Eukaryota</taxon>
        <taxon>Metazoa</taxon>
        <taxon>Ecdysozoa</taxon>
        <taxon>Arthropoda</taxon>
        <taxon>Chelicerata</taxon>
        <taxon>Arachnida</taxon>
        <taxon>Araneae</taxon>
        <taxon>Araneomorphae</taxon>
        <taxon>Entelegynae</taxon>
        <taxon>Araneoidea</taxon>
        <taxon>Araneidae</taxon>
        <taxon>Caerostris</taxon>
    </lineage>
</organism>
<dbReference type="AlphaFoldDB" id="A0AAV4SVR7"/>
<gene>
    <name evidence="2" type="ORF">CEXT_669131</name>
</gene>